<evidence type="ECO:0000259" key="2">
    <source>
        <dbReference type="Pfam" id="PF01370"/>
    </source>
</evidence>
<evidence type="ECO:0000259" key="3">
    <source>
        <dbReference type="Pfam" id="PF08338"/>
    </source>
</evidence>
<reference evidence="4 5" key="1">
    <citation type="submission" date="2019-11" db="EMBL/GenBank/DDBJ databases">
        <authorList>
            <person name="Cheng Q."/>
            <person name="Yang Z."/>
        </authorList>
    </citation>
    <scope>NUCLEOTIDE SEQUENCE [LARGE SCALE GENOMIC DNA]</scope>
    <source>
        <strain evidence="4 5">HX-22-1</strain>
    </source>
</reference>
<dbReference type="PANTHER" id="PTHR11092">
    <property type="entry name" value="SUGAR NUCLEOTIDE EPIMERASE RELATED"/>
    <property type="match status" value="1"/>
</dbReference>
<dbReference type="NCBIfam" id="TIGR01777">
    <property type="entry name" value="yfcH"/>
    <property type="match status" value="1"/>
</dbReference>
<dbReference type="InterPro" id="IPR013549">
    <property type="entry name" value="DUF1731"/>
</dbReference>
<sequence length="301" mass="33633">MAKKILITGGTGSVGKALTQLLLNKGHEVCHLSRSKGKNPRVKTFIWDVENQTIDETCIDGVDTIIHLAGAGIADSRWTEKRKDLLIKSRTDSIKLIYSLLAQKQHQVKEVISASASGYYSNRGDEILTETSKPLDDFLSTCCILWEQAVDLGKNYNLRIVKFRTGVVLDKDSGALEKLAQPIKYGIGSPLGNGKQWISWSHIEDVVNMYDFAIENEQLEGVFNMSSPLPVTNKELTYAVAHQFKKPIWLPNVPAFILKLLFGEMSLVVLGSTRMDVKKIQDAGFKFKFPDIKSALKNIYE</sequence>
<keyword evidence="5" id="KW-1185">Reference proteome</keyword>
<dbReference type="InterPro" id="IPR036291">
    <property type="entry name" value="NAD(P)-bd_dom_sf"/>
</dbReference>
<dbReference type="AlphaFoldDB" id="A0A7K0FPG3"/>
<dbReference type="SUPFAM" id="SSF51735">
    <property type="entry name" value="NAD(P)-binding Rossmann-fold domains"/>
    <property type="match status" value="1"/>
</dbReference>
<dbReference type="Gene3D" id="3.40.50.720">
    <property type="entry name" value="NAD(P)-binding Rossmann-like Domain"/>
    <property type="match status" value="1"/>
</dbReference>
<dbReference type="EMBL" id="WKJI01000003">
    <property type="protein sequence ID" value="MRX47868.1"/>
    <property type="molecule type" value="Genomic_DNA"/>
</dbReference>
<dbReference type="Proteomes" id="UP000462931">
    <property type="component" value="Unassembled WGS sequence"/>
</dbReference>
<name>A0A7K0FPG3_9SPHI</name>
<protein>
    <submittedName>
        <fullName evidence="4">TIGR01777 family protein</fullName>
    </submittedName>
</protein>
<dbReference type="InterPro" id="IPR010099">
    <property type="entry name" value="SDR39U1"/>
</dbReference>
<evidence type="ECO:0000313" key="5">
    <source>
        <dbReference type="Proteomes" id="UP000462931"/>
    </source>
</evidence>
<proteinExistence type="inferred from homology"/>
<dbReference type="Pfam" id="PF08338">
    <property type="entry name" value="DUF1731"/>
    <property type="match status" value="1"/>
</dbReference>
<dbReference type="InterPro" id="IPR001509">
    <property type="entry name" value="Epimerase_deHydtase"/>
</dbReference>
<feature type="domain" description="NAD-dependent epimerase/dehydratase" evidence="2">
    <location>
        <begin position="5"/>
        <end position="224"/>
    </location>
</feature>
<comment type="caution">
    <text evidence="4">The sequence shown here is derived from an EMBL/GenBank/DDBJ whole genome shotgun (WGS) entry which is preliminary data.</text>
</comment>
<comment type="similarity">
    <text evidence="1">Belongs to the NAD(P)-dependent epimerase/dehydratase family. SDR39U1 subfamily.</text>
</comment>
<dbReference type="PANTHER" id="PTHR11092:SF0">
    <property type="entry name" value="EPIMERASE FAMILY PROTEIN SDR39U1"/>
    <property type="match status" value="1"/>
</dbReference>
<accession>A0A7K0FPG3</accession>
<organism evidence="4 5">
    <name type="scientific">Pedobacter puniceum</name>
    <dbReference type="NCBI Taxonomy" id="2666136"/>
    <lineage>
        <taxon>Bacteria</taxon>
        <taxon>Pseudomonadati</taxon>
        <taxon>Bacteroidota</taxon>
        <taxon>Sphingobacteriia</taxon>
        <taxon>Sphingobacteriales</taxon>
        <taxon>Sphingobacteriaceae</taxon>
        <taxon>Pedobacter</taxon>
    </lineage>
</organism>
<dbReference type="Pfam" id="PF01370">
    <property type="entry name" value="Epimerase"/>
    <property type="match status" value="1"/>
</dbReference>
<gene>
    <name evidence="4" type="ORF">GJJ64_11755</name>
</gene>
<evidence type="ECO:0000313" key="4">
    <source>
        <dbReference type="EMBL" id="MRX47868.1"/>
    </source>
</evidence>
<evidence type="ECO:0000256" key="1">
    <source>
        <dbReference type="ARBA" id="ARBA00009353"/>
    </source>
</evidence>
<dbReference type="RefSeq" id="WP_154287980.1">
    <property type="nucleotide sequence ID" value="NZ_WKJI01000003.1"/>
</dbReference>
<feature type="domain" description="DUF1731" evidence="3">
    <location>
        <begin position="253"/>
        <end position="299"/>
    </location>
</feature>